<reference evidence="1" key="1">
    <citation type="submission" date="2010-02" db="EMBL/GenBank/DDBJ databases">
        <title>Complete sequence of Aciduliprofundum boonei T469.</title>
        <authorList>
            <consortium name="US DOE Joint Genome Institute"/>
            <person name="Lucas S."/>
            <person name="Copeland A."/>
            <person name="Lapidus A."/>
            <person name="Cheng J.-F."/>
            <person name="Bruce D."/>
            <person name="Goodwin L."/>
            <person name="Pitluck S."/>
            <person name="Saunders E."/>
            <person name="Detter J.C."/>
            <person name="Han C."/>
            <person name="Tapia R."/>
            <person name="Land M."/>
            <person name="Hauser L."/>
            <person name="Kyrpides N."/>
            <person name="Mikhailova N."/>
            <person name="Flores G."/>
            <person name="Reysenbach A.-L."/>
            <person name="Woyke T."/>
        </authorList>
    </citation>
    <scope>NUCLEOTIDE SEQUENCE</scope>
    <source>
        <strain evidence="1">T469</strain>
    </source>
</reference>
<proteinExistence type="predicted"/>
<name>B5IGK5_ACIB4</name>
<dbReference type="KEGG" id="abi:Aboo_1079"/>
<evidence type="ECO:0000313" key="1">
    <source>
        <dbReference type="EMBL" id="ADD08888.1"/>
    </source>
</evidence>
<gene>
    <name evidence="1" type="ordered locus">Aboo_1079</name>
</gene>
<protein>
    <submittedName>
        <fullName evidence="1">Uncharacterized protein</fullName>
    </submittedName>
</protein>
<organism evidence="1 2">
    <name type="scientific">Aciduliprofundum boonei (strain DSM 19572 / T469)</name>
    <dbReference type="NCBI Taxonomy" id="439481"/>
    <lineage>
        <taxon>Archaea</taxon>
        <taxon>Methanobacteriati</taxon>
        <taxon>Thermoplasmatota</taxon>
        <taxon>DHVE2 group</taxon>
        <taxon>Candidatus Aciduliprofundum</taxon>
    </lineage>
</organism>
<keyword evidence="2" id="KW-1185">Reference proteome</keyword>
<dbReference type="HOGENOM" id="CLU_3245155_0_0_2"/>
<sequence>MSKEQSEFQSCPSQKGLAIEVSSKDANMTISWVVAPYSQEKV</sequence>
<accession>B5IGK5</accession>
<dbReference type="Proteomes" id="UP000001400">
    <property type="component" value="Chromosome"/>
</dbReference>
<dbReference type="RefSeq" id="WP_008086220.1">
    <property type="nucleotide sequence ID" value="NC_013926.1"/>
</dbReference>
<dbReference type="EMBL" id="CP001941">
    <property type="protein sequence ID" value="ADD08888.1"/>
    <property type="molecule type" value="Genomic_DNA"/>
</dbReference>
<evidence type="ECO:0000313" key="2">
    <source>
        <dbReference type="Proteomes" id="UP000001400"/>
    </source>
</evidence>
<dbReference type="GeneID" id="79529587"/>
<dbReference type="AlphaFoldDB" id="B5IGK5"/>